<evidence type="ECO:0000256" key="6">
    <source>
        <dbReference type="ARBA" id="ARBA00023316"/>
    </source>
</evidence>
<dbReference type="AlphaFoldDB" id="A0A248LLB3"/>
<dbReference type="Gene3D" id="3.30.1490.480">
    <property type="entry name" value="Endolytic murein transglycosylase"/>
    <property type="match status" value="1"/>
</dbReference>
<keyword evidence="5 7" id="KW-0456">Lyase</keyword>
<keyword evidence="1 7" id="KW-1003">Cell membrane</keyword>
<dbReference type="GO" id="GO:0005886">
    <property type="term" value="C:plasma membrane"/>
    <property type="evidence" value="ECO:0007669"/>
    <property type="project" value="UniProtKB-SubCell"/>
</dbReference>
<evidence type="ECO:0000256" key="2">
    <source>
        <dbReference type="ARBA" id="ARBA00022692"/>
    </source>
</evidence>
<feature type="transmembrane region" description="Helical" evidence="7">
    <location>
        <begin position="75"/>
        <end position="94"/>
    </location>
</feature>
<dbReference type="Gene3D" id="3.30.160.60">
    <property type="entry name" value="Classic Zinc Finger"/>
    <property type="match status" value="1"/>
</dbReference>
<keyword evidence="2 7" id="KW-0812">Transmembrane</keyword>
<feature type="site" description="Important for catalytic activity" evidence="7">
    <location>
        <position position="281"/>
    </location>
</feature>
<keyword evidence="6 7" id="KW-0961">Cell wall biogenesis/degradation</keyword>
<keyword evidence="4 7" id="KW-0472">Membrane</keyword>
<dbReference type="PANTHER" id="PTHR30518">
    <property type="entry name" value="ENDOLYTIC MUREIN TRANSGLYCOSYLASE"/>
    <property type="match status" value="1"/>
</dbReference>
<evidence type="ECO:0000256" key="3">
    <source>
        <dbReference type="ARBA" id="ARBA00022989"/>
    </source>
</evidence>
<evidence type="ECO:0000313" key="8">
    <source>
        <dbReference type="EMBL" id="ASJ25557.1"/>
    </source>
</evidence>
<comment type="catalytic activity">
    <reaction evidence="7">
        <text>a peptidoglycan chain = a peptidoglycan chain with N-acetyl-1,6-anhydromuramyl-[peptide] at the reducing end + a peptidoglycan chain with N-acetylglucosamine at the non-reducing end.</text>
        <dbReference type="EC" id="4.2.2.29"/>
    </reaction>
</comment>
<protein>
    <recommendedName>
        <fullName evidence="7">Endolytic murein transglycosylase</fullName>
        <ecNumber evidence="7">4.2.2.29</ecNumber>
    </recommendedName>
    <alternativeName>
        <fullName evidence="7">Peptidoglycan lytic transglycosylase</fullName>
    </alternativeName>
    <alternativeName>
        <fullName evidence="7">Peptidoglycan polymerization terminase</fullName>
    </alternativeName>
</protein>
<keyword evidence="3 7" id="KW-1133">Transmembrane helix</keyword>
<dbReference type="InterPro" id="IPR003770">
    <property type="entry name" value="MLTG-like"/>
</dbReference>
<dbReference type="GO" id="GO:0071555">
    <property type="term" value="P:cell wall organization"/>
    <property type="evidence" value="ECO:0007669"/>
    <property type="project" value="UniProtKB-KW"/>
</dbReference>
<dbReference type="GO" id="GO:0008932">
    <property type="term" value="F:lytic endotransglycosylase activity"/>
    <property type="evidence" value="ECO:0007669"/>
    <property type="project" value="UniProtKB-UniRule"/>
</dbReference>
<evidence type="ECO:0000256" key="5">
    <source>
        <dbReference type="ARBA" id="ARBA00023239"/>
    </source>
</evidence>
<dbReference type="EC" id="4.2.2.29" evidence="7"/>
<reference evidence="9" key="1">
    <citation type="submission" date="2017-06" db="EMBL/GenBank/DDBJ databases">
        <title>Whole genome sequence of Laribacter hongkongensis LHGZ1.</title>
        <authorList>
            <person name="Chen D."/>
            <person name="Wu H."/>
            <person name="Chen J."/>
        </authorList>
    </citation>
    <scope>NUCLEOTIDE SEQUENCE [LARGE SCALE GENOMIC DNA]</scope>
    <source>
        <strain evidence="9">LHGZ1</strain>
    </source>
</reference>
<comment type="subcellular location">
    <subcellularLocation>
        <location evidence="7">Cell inner membrane</location>
        <topology evidence="7">Single-pass membrane protein</topology>
    </subcellularLocation>
</comment>
<dbReference type="NCBIfam" id="TIGR00247">
    <property type="entry name" value="endolytic transglycosylase MltG"/>
    <property type="match status" value="1"/>
</dbReference>
<dbReference type="GO" id="GO:0009252">
    <property type="term" value="P:peptidoglycan biosynthetic process"/>
    <property type="evidence" value="ECO:0007669"/>
    <property type="project" value="UniProtKB-UniRule"/>
</dbReference>
<comment type="function">
    <text evidence="7">Functions as a peptidoglycan terminase that cleaves nascent peptidoglycan strands endolytically to terminate their elongation.</text>
</comment>
<evidence type="ECO:0000256" key="7">
    <source>
        <dbReference type="HAMAP-Rule" id="MF_02065"/>
    </source>
</evidence>
<proteinExistence type="inferred from homology"/>
<dbReference type="Pfam" id="PF02618">
    <property type="entry name" value="YceG"/>
    <property type="match status" value="1"/>
</dbReference>
<dbReference type="CDD" id="cd08010">
    <property type="entry name" value="MltG_like"/>
    <property type="match status" value="1"/>
</dbReference>
<name>A0A248LLB3_9NEIS</name>
<dbReference type="EMBL" id="CP022115">
    <property type="protein sequence ID" value="ASJ25557.1"/>
    <property type="molecule type" value="Genomic_DNA"/>
</dbReference>
<evidence type="ECO:0000256" key="4">
    <source>
        <dbReference type="ARBA" id="ARBA00023136"/>
    </source>
</evidence>
<comment type="similarity">
    <text evidence="7">Belongs to the transglycosylase MltG family.</text>
</comment>
<sequence length="396" mass="44623">MKWPCTTTSSSKSNWWSTPRPDRLCSLPCDKAAFGRSCHFCVRSPCRLARIRAIIRHSVEFPSHMPKPRSRSRRWFLPVLVLLSLLGTSVWAVLAPYRPASLPVTVEIGARASLSSIADQLADADAIRSRWLFQLLVRLTGNTRELKAGDYRMIKPLSMPDWLDKLKKGEHREYVVMIPEGFTFRQFRAELNKHPGLRHDTAGWSDARILQRLGLDAKSPEGLFFPDTYYFLKGASDLDVLRRAQQKMQTELEQVWQTRIAGLPLQTPYELLTLASLVEKETGHSEDRGQIAGVFINRLKIGMRLQTDPAVIYGAANYSGNLTRRHLTTDTPYNTYTRAGLPPTPIALPGRAALLAAANPTPTKALYFVARGDGSSHFSESLNEHNQAVRKYILNK</sequence>
<accession>A0A248LLB3</accession>
<dbReference type="HAMAP" id="MF_02065">
    <property type="entry name" value="MltG"/>
    <property type="match status" value="1"/>
</dbReference>
<gene>
    <name evidence="7" type="primary">mltG</name>
    <name evidence="8" type="ORF">LHGZ1_2726</name>
</gene>
<evidence type="ECO:0000313" key="9">
    <source>
        <dbReference type="Proteomes" id="UP000197424"/>
    </source>
</evidence>
<evidence type="ECO:0000256" key="1">
    <source>
        <dbReference type="ARBA" id="ARBA00022475"/>
    </source>
</evidence>
<dbReference type="Proteomes" id="UP000197424">
    <property type="component" value="Chromosome"/>
</dbReference>
<dbReference type="PANTHER" id="PTHR30518:SF2">
    <property type="entry name" value="ENDOLYTIC MUREIN TRANSGLYCOSYLASE"/>
    <property type="match status" value="1"/>
</dbReference>
<organism evidence="8 9">
    <name type="scientific">Laribacter hongkongensis</name>
    <dbReference type="NCBI Taxonomy" id="168471"/>
    <lineage>
        <taxon>Bacteria</taxon>
        <taxon>Pseudomonadati</taxon>
        <taxon>Pseudomonadota</taxon>
        <taxon>Betaproteobacteria</taxon>
        <taxon>Neisseriales</taxon>
        <taxon>Aquaspirillaceae</taxon>
        <taxon>Laribacter</taxon>
    </lineage>
</organism>
<keyword evidence="7" id="KW-0997">Cell inner membrane</keyword>